<dbReference type="Gene3D" id="1.10.10.60">
    <property type="entry name" value="Homeodomain-like"/>
    <property type="match status" value="2"/>
</dbReference>
<protein>
    <recommendedName>
        <fullName evidence="4">HTH araC/xylS-type domain-containing protein</fullName>
    </recommendedName>
</protein>
<reference evidence="5 8" key="2">
    <citation type="submission" date="2019-07" db="EMBL/GenBank/DDBJ databases">
        <title>Whole genome shotgun sequence of Lactobacillus siliginis NBRC 101315.</title>
        <authorList>
            <person name="Hosoyama A."/>
            <person name="Uohara A."/>
            <person name="Ohji S."/>
            <person name="Ichikawa N."/>
        </authorList>
    </citation>
    <scope>NUCLEOTIDE SEQUENCE [LARGE SCALE GENOMIC DNA]</scope>
    <source>
        <strain evidence="5 8">NBRC 101315</strain>
    </source>
</reference>
<dbReference type="Proteomes" id="UP000321429">
    <property type="component" value="Unassembled WGS sequence"/>
</dbReference>
<dbReference type="GO" id="GO:0043565">
    <property type="term" value="F:sequence-specific DNA binding"/>
    <property type="evidence" value="ECO:0007669"/>
    <property type="project" value="InterPro"/>
</dbReference>
<keyword evidence="7" id="KW-1185">Reference proteome</keyword>
<dbReference type="PRINTS" id="PR00032">
    <property type="entry name" value="HTHARAC"/>
</dbReference>
<dbReference type="SMART" id="SM00342">
    <property type="entry name" value="HTH_ARAC"/>
    <property type="match status" value="1"/>
</dbReference>
<accession>A0A0R2L3E0</accession>
<dbReference type="PROSITE" id="PS01124">
    <property type="entry name" value="HTH_ARAC_FAMILY_2"/>
    <property type="match status" value="1"/>
</dbReference>
<dbReference type="InterPro" id="IPR018060">
    <property type="entry name" value="HTH_AraC"/>
</dbReference>
<sequence>MEKNLTQIMTAAHIQQLNQLLQNFSEATGCITTLTDTAGQSICNTFGLSIFQPFNDKPMDDLNVPQNLSTHLDNHYSLSRLPIVLNHEAIAYACCGNTASSGMARSPFGPTGNSSGEHVQASVILLRLIIQREVDRYASAAPESAAPIVANNTVISFNRAPEKNVPVSNSLDRIESIKTKNKEINDALVYIEQHLNQNISLEEVAQRVYLSSFYFSKLFKKSTNMNFSDYLAAKKIKRAMVLLQDTTTPVKLISKRLGFSKTSYFSKTFKKYTNTTPSEFRKASQ</sequence>
<dbReference type="AlphaFoldDB" id="A0A0R2L3E0"/>
<comment type="caution">
    <text evidence="6">The sequence shown here is derived from an EMBL/GenBank/DDBJ whole genome shotgun (WGS) entry which is preliminary data.</text>
</comment>
<feature type="domain" description="HTH araC/xylS-type" evidence="4">
    <location>
        <begin position="185"/>
        <end position="283"/>
    </location>
</feature>
<name>A0A0R2L3E0_9LACO</name>
<dbReference type="RefSeq" id="WP_057810035.1">
    <property type="nucleotide sequence ID" value="NZ_BJUD01000002.1"/>
</dbReference>
<evidence type="ECO:0000259" key="4">
    <source>
        <dbReference type="PROSITE" id="PS01124"/>
    </source>
</evidence>
<dbReference type="GO" id="GO:0003700">
    <property type="term" value="F:DNA-binding transcription factor activity"/>
    <property type="evidence" value="ECO:0007669"/>
    <property type="project" value="InterPro"/>
</dbReference>
<dbReference type="EMBL" id="JQCB01000005">
    <property type="protein sequence ID" value="KRN96211.1"/>
    <property type="molecule type" value="Genomic_DNA"/>
</dbReference>
<evidence type="ECO:0000256" key="3">
    <source>
        <dbReference type="ARBA" id="ARBA00023163"/>
    </source>
</evidence>
<dbReference type="InterPro" id="IPR020449">
    <property type="entry name" value="Tscrpt_reg_AraC-type_HTH"/>
</dbReference>
<organism evidence="6 7">
    <name type="scientific">Furfurilactobacillus siliginis</name>
    <dbReference type="NCBI Taxonomy" id="348151"/>
    <lineage>
        <taxon>Bacteria</taxon>
        <taxon>Bacillati</taxon>
        <taxon>Bacillota</taxon>
        <taxon>Bacilli</taxon>
        <taxon>Lactobacillales</taxon>
        <taxon>Lactobacillaceae</taxon>
        <taxon>Furfurilactobacillus</taxon>
    </lineage>
</organism>
<dbReference type="STRING" id="348151.IV55_GL001597"/>
<dbReference type="SUPFAM" id="SSF46689">
    <property type="entry name" value="Homeodomain-like"/>
    <property type="match status" value="2"/>
</dbReference>
<gene>
    <name evidence="6" type="ORF">IV55_GL001597</name>
    <name evidence="5" type="ORF">LSI01_01750</name>
</gene>
<evidence type="ECO:0000313" key="8">
    <source>
        <dbReference type="Proteomes" id="UP000321429"/>
    </source>
</evidence>
<proteinExistence type="predicted"/>
<dbReference type="PATRIC" id="fig|348151.3.peg.1644"/>
<keyword evidence="2" id="KW-0238">DNA-binding</keyword>
<dbReference type="PANTHER" id="PTHR43280">
    <property type="entry name" value="ARAC-FAMILY TRANSCRIPTIONAL REGULATOR"/>
    <property type="match status" value="1"/>
</dbReference>
<dbReference type="Pfam" id="PF12833">
    <property type="entry name" value="HTH_18"/>
    <property type="match status" value="1"/>
</dbReference>
<keyword evidence="3" id="KW-0804">Transcription</keyword>
<evidence type="ECO:0000313" key="7">
    <source>
        <dbReference type="Proteomes" id="UP000051139"/>
    </source>
</evidence>
<reference evidence="6 7" key="1">
    <citation type="journal article" date="2015" name="Genome Announc.">
        <title>Expanding the biotechnology potential of lactobacilli through comparative genomics of 213 strains and associated genera.</title>
        <authorList>
            <person name="Sun Z."/>
            <person name="Harris H.M."/>
            <person name="McCann A."/>
            <person name="Guo C."/>
            <person name="Argimon S."/>
            <person name="Zhang W."/>
            <person name="Yang X."/>
            <person name="Jeffery I.B."/>
            <person name="Cooney J.C."/>
            <person name="Kagawa T.F."/>
            <person name="Liu W."/>
            <person name="Song Y."/>
            <person name="Salvetti E."/>
            <person name="Wrobel A."/>
            <person name="Rasinkangas P."/>
            <person name="Parkhill J."/>
            <person name="Rea M.C."/>
            <person name="O'Sullivan O."/>
            <person name="Ritari J."/>
            <person name="Douillard F.P."/>
            <person name="Paul Ross R."/>
            <person name="Yang R."/>
            <person name="Briner A.E."/>
            <person name="Felis G.E."/>
            <person name="de Vos W.M."/>
            <person name="Barrangou R."/>
            <person name="Klaenhammer T.R."/>
            <person name="Caufield P.W."/>
            <person name="Cui Y."/>
            <person name="Zhang H."/>
            <person name="O'Toole P.W."/>
        </authorList>
    </citation>
    <scope>NUCLEOTIDE SEQUENCE [LARGE SCALE GENOMIC DNA]</scope>
    <source>
        <strain evidence="6 7">DSM 22696</strain>
    </source>
</reference>
<dbReference type="EMBL" id="BJUD01000002">
    <property type="protein sequence ID" value="GEK27864.1"/>
    <property type="molecule type" value="Genomic_DNA"/>
</dbReference>
<dbReference type="InterPro" id="IPR009057">
    <property type="entry name" value="Homeodomain-like_sf"/>
</dbReference>
<keyword evidence="1" id="KW-0805">Transcription regulation</keyword>
<evidence type="ECO:0000313" key="6">
    <source>
        <dbReference type="EMBL" id="KRN96211.1"/>
    </source>
</evidence>
<dbReference type="Proteomes" id="UP000051139">
    <property type="component" value="Unassembled WGS sequence"/>
</dbReference>
<evidence type="ECO:0000313" key="5">
    <source>
        <dbReference type="EMBL" id="GEK27864.1"/>
    </source>
</evidence>
<evidence type="ECO:0000256" key="2">
    <source>
        <dbReference type="ARBA" id="ARBA00023125"/>
    </source>
</evidence>
<evidence type="ECO:0000256" key="1">
    <source>
        <dbReference type="ARBA" id="ARBA00023015"/>
    </source>
</evidence>
<dbReference type="PANTHER" id="PTHR43280:SF2">
    <property type="entry name" value="HTH-TYPE TRANSCRIPTIONAL REGULATOR EXSA"/>
    <property type="match status" value="1"/>
</dbReference>
<dbReference type="OrthoDB" id="9788446at2"/>